<reference evidence="1" key="1">
    <citation type="journal article" date="2020" name="Nature">
        <title>Giant virus diversity and host interactions through global metagenomics.</title>
        <authorList>
            <person name="Schulz F."/>
            <person name="Roux S."/>
            <person name="Paez-Espino D."/>
            <person name="Jungbluth S."/>
            <person name="Walsh D.A."/>
            <person name="Denef V.J."/>
            <person name="McMahon K.D."/>
            <person name="Konstantinidis K.T."/>
            <person name="Eloe-Fadrosh E.A."/>
            <person name="Kyrpides N.C."/>
            <person name="Woyke T."/>
        </authorList>
    </citation>
    <scope>NUCLEOTIDE SEQUENCE</scope>
    <source>
        <strain evidence="1">GVMAG-S-1021933-23</strain>
    </source>
</reference>
<accession>A0A6C0AFS7</accession>
<proteinExistence type="predicted"/>
<name>A0A6C0AFS7_9ZZZZ</name>
<sequence>MLSFLKQEKYKWLKKSKLYENFSEEEEDEDDEKTILIHCAPDEKNMYLLFKVIKFWDVYEFPELFYENIYNLKPIDFLRDPDIHLKELFNFLFSFITIDNNNLSDLCCKYNYFNALMFSEKKFPNKDYNDTIKNVNTCFIYGSFECFIYFFEEFVFDQKDYIYFFKTACHYNHLNILKVLEEKIKIKDLKIKNANYKILKFLFEKNITFDIQNFNLKIIKFYNENNLFLPSRILSDSLISGDLESFKYALKNGCQWNNEVDDKRPIKNILCLEYLKNKNQLDILDKYLIIERNIENIEVLVFIIENFNVYITTYQDWIYYFINNNYFEMYKYCIDLHEDNISLILTKAHIKKISEKGRIEFLEYISDIYNFRYFLFDKSFLKLACESDNLETVMFFCKKGFRFSEECVNIASRSLNLEILKYLYENNCPWDREIIKYLISDCNEKSYQCLKFCNQKGLIIRIQDLEYLSDSIEKDYYWYFYRYIQSNSL</sequence>
<dbReference type="AlphaFoldDB" id="A0A6C0AFS7"/>
<dbReference type="EMBL" id="MN740595">
    <property type="protein sequence ID" value="QHS78191.1"/>
    <property type="molecule type" value="Genomic_DNA"/>
</dbReference>
<evidence type="ECO:0008006" key="2">
    <source>
        <dbReference type="Google" id="ProtNLM"/>
    </source>
</evidence>
<dbReference type="SUPFAM" id="SSF140860">
    <property type="entry name" value="Pseudo ankyrin repeat-like"/>
    <property type="match status" value="1"/>
</dbReference>
<evidence type="ECO:0000313" key="1">
    <source>
        <dbReference type="EMBL" id="QHS78191.1"/>
    </source>
</evidence>
<protein>
    <recommendedName>
        <fullName evidence="2">Ankyrin repeat protein</fullName>
    </recommendedName>
</protein>
<organism evidence="1">
    <name type="scientific">viral metagenome</name>
    <dbReference type="NCBI Taxonomy" id="1070528"/>
    <lineage>
        <taxon>unclassified sequences</taxon>
        <taxon>metagenomes</taxon>
        <taxon>organismal metagenomes</taxon>
    </lineage>
</organism>